<comment type="caution">
    <text evidence="4">The sequence shown here is derived from an EMBL/GenBank/DDBJ whole genome shotgun (WGS) entry which is preliminary data.</text>
</comment>
<keyword evidence="1" id="KW-0808">Transferase</keyword>
<name>A0ABV3GUH6_MICGL</name>
<proteinExistence type="predicted"/>
<sequence>MSFGTYARRVRDRDLPYALRYTSLRCAVEHYQPLGFHATWDFITGRAGDIRTDEAALLRALDVLEASRAARQAELTDFARRRAVEKHTGRAISVVEQRYRYGWRWHGPDADAAMRQTVERLWDEHTSTPFPDVPPALKPDLVDLDSAVAGIIWTYVERGGRLHPDHRMLLPGLLAELRALRLRFGAGWSDFLRLRKMAELIAHDTLPFLRRGWAGDAERIADVFLSARGQTTYVPRPHTDEETRAWITDHVFTREEVWVAELHGEVIGFATLDNHWLRHLCVAPNAQNQGVGFALLAHMQKVRPMLNLRVSPRNTGAVRFYERHGFTLVKQAGDSGDEKNPPDARYRWRVDDFPREPAASGLNDSLTCAFPIELAADVTTARAIMPRAAHKPWLSFRAVVGDDMVSVPERIYNPEPSDATIRRLSPLQQAIVHCLYTRHHDGHVRQRHLAVIAGSPEPWALPYVIRLIGEYIVEIVTDIEAALADLARPTSPLYLSWQRFIADNPDLLAITEQRAASYWDVYHRLGYPELRDYPGRRLTHALKTLNKPDGSR</sequence>
<dbReference type="EMBL" id="JBFALK010000042">
    <property type="protein sequence ID" value="MEV0975061.1"/>
    <property type="molecule type" value="Genomic_DNA"/>
</dbReference>
<dbReference type="SUPFAM" id="SSF55729">
    <property type="entry name" value="Acyl-CoA N-acyltransferases (Nat)"/>
    <property type="match status" value="1"/>
</dbReference>
<dbReference type="PANTHER" id="PTHR43800:SF1">
    <property type="entry name" value="PEPTIDYL-LYSINE N-ACETYLTRANSFERASE YJAB"/>
    <property type="match status" value="1"/>
</dbReference>
<dbReference type="Pfam" id="PF13508">
    <property type="entry name" value="Acetyltransf_7"/>
    <property type="match status" value="1"/>
</dbReference>
<evidence type="ECO:0000256" key="2">
    <source>
        <dbReference type="ARBA" id="ARBA00023315"/>
    </source>
</evidence>
<dbReference type="CDD" id="cd04301">
    <property type="entry name" value="NAT_SF"/>
    <property type="match status" value="1"/>
</dbReference>
<dbReference type="Proteomes" id="UP001551675">
    <property type="component" value="Unassembled WGS sequence"/>
</dbReference>
<evidence type="ECO:0000256" key="1">
    <source>
        <dbReference type="ARBA" id="ARBA00022679"/>
    </source>
</evidence>
<protein>
    <submittedName>
        <fullName evidence="4">GNAT family N-acetyltransferase</fullName>
    </submittedName>
</protein>
<reference evidence="4 5" key="1">
    <citation type="submission" date="2024-06" db="EMBL/GenBank/DDBJ databases">
        <title>The Natural Products Discovery Center: Release of the First 8490 Sequenced Strains for Exploring Actinobacteria Biosynthetic Diversity.</title>
        <authorList>
            <person name="Kalkreuter E."/>
            <person name="Kautsar S.A."/>
            <person name="Yang D."/>
            <person name="Bader C.D."/>
            <person name="Teijaro C.N."/>
            <person name="Fluegel L."/>
            <person name="Davis C.M."/>
            <person name="Simpson J.R."/>
            <person name="Lauterbach L."/>
            <person name="Steele A.D."/>
            <person name="Gui C."/>
            <person name="Meng S."/>
            <person name="Li G."/>
            <person name="Viehrig K."/>
            <person name="Ye F."/>
            <person name="Su P."/>
            <person name="Kiefer A.F."/>
            <person name="Nichols A."/>
            <person name="Cepeda A.J."/>
            <person name="Yan W."/>
            <person name="Fan B."/>
            <person name="Jiang Y."/>
            <person name="Adhikari A."/>
            <person name="Zheng C.-J."/>
            <person name="Schuster L."/>
            <person name="Cowan T.M."/>
            <person name="Smanski M.J."/>
            <person name="Chevrette M.G."/>
            <person name="De Carvalho L.P.S."/>
            <person name="Shen B."/>
        </authorList>
    </citation>
    <scope>NUCLEOTIDE SEQUENCE [LARGE SCALE GENOMIC DNA]</scope>
    <source>
        <strain evidence="4 5">NPDC050100</strain>
    </source>
</reference>
<evidence type="ECO:0000313" key="5">
    <source>
        <dbReference type="Proteomes" id="UP001551675"/>
    </source>
</evidence>
<gene>
    <name evidence="4" type="ORF">AB0I59_41270</name>
</gene>
<keyword evidence="2" id="KW-0012">Acyltransferase</keyword>
<dbReference type="PANTHER" id="PTHR43800">
    <property type="entry name" value="PEPTIDYL-LYSINE N-ACETYLTRANSFERASE YJAB"/>
    <property type="match status" value="1"/>
</dbReference>
<dbReference type="InterPro" id="IPR016181">
    <property type="entry name" value="Acyl_CoA_acyltransferase"/>
</dbReference>
<accession>A0ABV3GUH6</accession>
<organism evidence="4 5">
    <name type="scientific">Microtetraspora glauca</name>
    <dbReference type="NCBI Taxonomy" id="1996"/>
    <lineage>
        <taxon>Bacteria</taxon>
        <taxon>Bacillati</taxon>
        <taxon>Actinomycetota</taxon>
        <taxon>Actinomycetes</taxon>
        <taxon>Streptosporangiales</taxon>
        <taxon>Streptosporangiaceae</taxon>
        <taxon>Microtetraspora</taxon>
    </lineage>
</organism>
<dbReference type="Gene3D" id="3.40.630.30">
    <property type="match status" value="1"/>
</dbReference>
<evidence type="ECO:0000259" key="3">
    <source>
        <dbReference type="PROSITE" id="PS51186"/>
    </source>
</evidence>
<feature type="domain" description="N-acetyltransferase" evidence="3">
    <location>
        <begin position="207"/>
        <end position="351"/>
    </location>
</feature>
<dbReference type="RefSeq" id="WP_082777570.1">
    <property type="nucleotide sequence ID" value="NZ_JBFALK010000042.1"/>
</dbReference>
<keyword evidence="5" id="KW-1185">Reference proteome</keyword>
<evidence type="ECO:0000313" key="4">
    <source>
        <dbReference type="EMBL" id="MEV0975061.1"/>
    </source>
</evidence>
<dbReference type="PROSITE" id="PS51186">
    <property type="entry name" value="GNAT"/>
    <property type="match status" value="1"/>
</dbReference>
<dbReference type="InterPro" id="IPR000182">
    <property type="entry name" value="GNAT_dom"/>
</dbReference>